<dbReference type="EMBL" id="JADGJH010001014">
    <property type="protein sequence ID" value="KAJ3119909.1"/>
    <property type="molecule type" value="Genomic_DNA"/>
</dbReference>
<dbReference type="Proteomes" id="UP001211907">
    <property type="component" value="Unassembled WGS sequence"/>
</dbReference>
<proteinExistence type="predicted"/>
<gene>
    <name evidence="2" type="ORF">HK100_000112</name>
</gene>
<name>A0AAD5XFF8_9FUNG</name>
<protein>
    <submittedName>
        <fullName evidence="2">Uncharacterized protein</fullName>
    </submittedName>
</protein>
<sequence length="127" mass="14278">MLVKNTDKNNANHRSDYDDDDNNDGMTDTMRDGLLFTPTPKAFESPSEAAIKTIALLVTTLKKHSRRRSSIFGIQAEVWSIHISPDTRSIMETLSAEAVSRPAIFIRAVLENNDNRNLIQGLQTLFM</sequence>
<organism evidence="2 3">
    <name type="scientific">Physocladia obscura</name>
    <dbReference type="NCBI Taxonomy" id="109957"/>
    <lineage>
        <taxon>Eukaryota</taxon>
        <taxon>Fungi</taxon>
        <taxon>Fungi incertae sedis</taxon>
        <taxon>Chytridiomycota</taxon>
        <taxon>Chytridiomycota incertae sedis</taxon>
        <taxon>Chytridiomycetes</taxon>
        <taxon>Chytridiales</taxon>
        <taxon>Chytriomycetaceae</taxon>
        <taxon>Physocladia</taxon>
    </lineage>
</organism>
<keyword evidence="3" id="KW-1185">Reference proteome</keyword>
<feature type="region of interest" description="Disordered" evidence="1">
    <location>
        <begin position="1"/>
        <end position="40"/>
    </location>
</feature>
<dbReference type="AlphaFoldDB" id="A0AAD5XFF8"/>
<evidence type="ECO:0000256" key="1">
    <source>
        <dbReference type="SAM" id="MobiDB-lite"/>
    </source>
</evidence>
<reference evidence="2" key="1">
    <citation type="submission" date="2020-05" db="EMBL/GenBank/DDBJ databases">
        <title>Phylogenomic resolution of chytrid fungi.</title>
        <authorList>
            <person name="Stajich J.E."/>
            <person name="Amses K."/>
            <person name="Simmons R."/>
            <person name="Seto K."/>
            <person name="Myers J."/>
            <person name="Bonds A."/>
            <person name="Quandt C.A."/>
            <person name="Barry K."/>
            <person name="Liu P."/>
            <person name="Grigoriev I."/>
            <person name="Longcore J.E."/>
            <person name="James T.Y."/>
        </authorList>
    </citation>
    <scope>NUCLEOTIDE SEQUENCE</scope>
    <source>
        <strain evidence="2">JEL0513</strain>
    </source>
</reference>
<evidence type="ECO:0000313" key="3">
    <source>
        <dbReference type="Proteomes" id="UP001211907"/>
    </source>
</evidence>
<accession>A0AAD5XFF8</accession>
<evidence type="ECO:0000313" key="2">
    <source>
        <dbReference type="EMBL" id="KAJ3119909.1"/>
    </source>
</evidence>
<comment type="caution">
    <text evidence="2">The sequence shown here is derived from an EMBL/GenBank/DDBJ whole genome shotgun (WGS) entry which is preliminary data.</text>
</comment>